<name>A0A2W1LZD6_9BACL</name>
<reference evidence="5 6" key="1">
    <citation type="submission" date="2018-06" db="EMBL/GenBank/DDBJ databases">
        <title>Paenibacillus imtechensis sp. nov.</title>
        <authorList>
            <person name="Pinnaka A.K."/>
            <person name="Singh H."/>
            <person name="Kaur M."/>
        </authorList>
    </citation>
    <scope>NUCLEOTIDE SEQUENCE [LARGE SCALE GENOMIC DNA]</scope>
    <source>
        <strain evidence="5 6">SMB1</strain>
    </source>
</reference>
<dbReference type="AlphaFoldDB" id="A0A2W1LZD6"/>
<keyword evidence="1" id="KW-0805">Transcription regulation</keyword>
<keyword evidence="2" id="KW-0238">DNA-binding</keyword>
<dbReference type="GO" id="GO:0003700">
    <property type="term" value="F:DNA-binding transcription factor activity"/>
    <property type="evidence" value="ECO:0007669"/>
    <property type="project" value="InterPro"/>
</dbReference>
<dbReference type="EMBL" id="QKRB01000036">
    <property type="protein sequence ID" value="PZD96877.1"/>
    <property type="molecule type" value="Genomic_DNA"/>
</dbReference>
<dbReference type="PROSITE" id="PS01124">
    <property type="entry name" value="HTH_ARAC_FAMILY_2"/>
    <property type="match status" value="1"/>
</dbReference>
<dbReference type="InterPro" id="IPR018062">
    <property type="entry name" value="HTH_AraC-typ_CS"/>
</dbReference>
<organism evidence="5 6">
    <name type="scientific">Paenibacillus sambharensis</name>
    <dbReference type="NCBI Taxonomy" id="1803190"/>
    <lineage>
        <taxon>Bacteria</taxon>
        <taxon>Bacillati</taxon>
        <taxon>Bacillota</taxon>
        <taxon>Bacilli</taxon>
        <taxon>Bacillales</taxon>
        <taxon>Paenibacillaceae</taxon>
        <taxon>Paenibacillus</taxon>
    </lineage>
</organism>
<evidence type="ECO:0000259" key="4">
    <source>
        <dbReference type="PROSITE" id="PS01124"/>
    </source>
</evidence>
<dbReference type="InterPro" id="IPR009057">
    <property type="entry name" value="Homeodomain-like_sf"/>
</dbReference>
<keyword evidence="6" id="KW-1185">Reference proteome</keyword>
<dbReference type="PROSITE" id="PS00041">
    <property type="entry name" value="HTH_ARAC_FAMILY_1"/>
    <property type="match status" value="1"/>
</dbReference>
<dbReference type="Proteomes" id="UP000249522">
    <property type="component" value="Unassembled WGS sequence"/>
</dbReference>
<dbReference type="Pfam" id="PF12833">
    <property type="entry name" value="HTH_18"/>
    <property type="match status" value="1"/>
</dbReference>
<evidence type="ECO:0000256" key="1">
    <source>
        <dbReference type="ARBA" id="ARBA00023015"/>
    </source>
</evidence>
<keyword evidence="3" id="KW-0804">Transcription</keyword>
<dbReference type="SMART" id="SM00342">
    <property type="entry name" value="HTH_ARAC"/>
    <property type="match status" value="1"/>
</dbReference>
<dbReference type="InterPro" id="IPR018060">
    <property type="entry name" value="HTH_AraC"/>
</dbReference>
<comment type="caution">
    <text evidence="5">The sequence shown here is derived from an EMBL/GenBank/DDBJ whole genome shotgun (WGS) entry which is preliminary data.</text>
</comment>
<dbReference type="Pfam" id="PF02311">
    <property type="entry name" value="AraC_binding"/>
    <property type="match status" value="1"/>
</dbReference>
<evidence type="ECO:0000313" key="6">
    <source>
        <dbReference type="Proteomes" id="UP000249522"/>
    </source>
</evidence>
<gene>
    <name evidence="5" type="ORF">DNH61_05905</name>
</gene>
<dbReference type="InterPro" id="IPR003313">
    <property type="entry name" value="AraC-bd"/>
</dbReference>
<dbReference type="PANTHER" id="PTHR43280:SF2">
    <property type="entry name" value="HTH-TYPE TRANSCRIPTIONAL REGULATOR EXSA"/>
    <property type="match status" value="1"/>
</dbReference>
<dbReference type="InterPro" id="IPR037923">
    <property type="entry name" value="HTH-like"/>
</dbReference>
<dbReference type="InterPro" id="IPR014710">
    <property type="entry name" value="RmlC-like_jellyroll"/>
</dbReference>
<dbReference type="PRINTS" id="PR00032">
    <property type="entry name" value="HTHARAC"/>
</dbReference>
<feature type="domain" description="HTH araC/xylS-type" evidence="4">
    <location>
        <begin position="217"/>
        <end position="317"/>
    </location>
</feature>
<proteinExistence type="predicted"/>
<dbReference type="Gene3D" id="2.60.120.10">
    <property type="entry name" value="Jelly Rolls"/>
    <property type="match status" value="1"/>
</dbReference>
<protein>
    <submittedName>
        <fullName evidence="5">AraC family transcriptional regulator</fullName>
    </submittedName>
</protein>
<evidence type="ECO:0000256" key="2">
    <source>
        <dbReference type="ARBA" id="ARBA00023125"/>
    </source>
</evidence>
<dbReference type="InterPro" id="IPR020449">
    <property type="entry name" value="Tscrpt_reg_AraC-type_HTH"/>
</dbReference>
<dbReference type="GO" id="GO:0043565">
    <property type="term" value="F:sequence-specific DNA binding"/>
    <property type="evidence" value="ECO:0007669"/>
    <property type="project" value="InterPro"/>
</dbReference>
<accession>A0A2W1LZD6</accession>
<dbReference type="SUPFAM" id="SSF46689">
    <property type="entry name" value="Homeodomain-like"/>
    <property type="match status" value="2"/>
</dbReference>
<dbReference type="PANTHER" id="PTHR43280">
    <property type="entry name" value="ARAC-FAMILY TRANSCRIPTIONAL REGULATOR"/>
    <property type="match status" value="1"/>
</dbReference>
<dbReference type="OrthoDB" id="1975977at2"/>
<evidence type="ECO:0000256" key="3">
    <source>
        <dbReference type="ARBA" id="ARBA00023163"/>
    </source>
</evidence>
<sequence>MVNVQFTANVTDYLITGEEVNLNQSELPDGKLNTLVHTELPSLESTVKLFASHYRLVAPDWSYPEHTHPLFEINLVTEGAQLMRVNGAEHLMEAGDLLIIPPNQAHESRVAAGEPMGYFCLHFDSDDKPFRQMLMRTRLVFPADSRLNGMIRPALDKLMELSKHNGPFLLSQRMQALSSMFELFAALGDMLSEEGEGGANLSGQAMEMAGAMAGMIERAVQEAEGDSASAEQLLIADIASELGYSSSYCNRIFHLVYGMSPRQYLSSLKLKQARLLLLDHRLSIEQIAFKLGYRDISHFSRQFKRWTGVPPSRYRQYYSSGG</sequence>
<dbReference type="SUPFAM" id="SSF51215">
    <property type="entry name" value="Regulatory protein AraC"/>
    <property type="match status" value="1"/>
</dbReference>
<evidence type="ECO:0000313" key="5">
    <source>
        <dbReference type="EMBL" id="PZD96877.1"/>
    </source>
</evidence>
<dbReference type="Gene3D" id="1.10.10.60">
    <property type="entry name" value="Homeodomain-like"/>
    <property type="match status" value="2"/>
</dbReference>